<comment type="caution">
    <text evidence="1">The sequence shown here is derived from an EMBL/GenBank/DDBJ whole genome shotgun (WGS) entry which is preliminary data.</text>
</comment>
<proteinExistence type="predicted"/>
<gene>
    <name evidence="1" type="ORF">GCM10011409_07200</name>
</gene>
<accession>A0A9W5X438</accession>
<reference evidence="1" key="2">
    <citation type="submission" date="2020-09" db="EMBL/GenBank/DDBJ databases">
        <authorList>
            <person name="Sun Q."/>
            <person name="Zhou Y."/>
        </authorList>
    </citation>
    <scope>NUCLEOTIDE SEQUENCE</scope>
    <source>
        <strain evidence="1">CGMCC 1.15454</strain>
    </source>
</reference>
<dbReference type="EMBL" id="BMJD01000003">
    <property type="protein sequence ID" value="GGB32362.1"/>
    <property type="molecule type" value="Genomic_DNA"/>
</dbReference>
<organism evidence="1 2">
    <name type="scientific">Lentibacillus populi</name>
    <dbReference type="NCBI Taxonomy" id="1827502"/>
    <lineage>
        <taxon>Bacteria</taxon>
        <taxon>Bacillati</taxon>
        <taxon>Bacillota</taxon>
        <taxon>Bacilli</taxon>
        <taxon>Bacillales</taxon>
        <taxon>Bacillaceae</taxon>
        <taxon>Lentibacillus</taxon>
    </lineage>
</organism>
<dbReference type="RefSeq" id="WP_088052336.1">
    <property type="nucleotide sequence ID" value="NZ_BMJD01000003.1"/>
</dbReference>
<sequence>MKWSSVREMYPNQFVKLKTLSSKLMNDNEQEIVEEVDLIGAVEDKNATNELLHSKGGDEFP</sequence>
<name>A0A9W5X438_9BACI</name>
<dbReference type="AlphaFoldDB" id="A0A9W5X438"/>
<protein>
    <submittedName>
        <fullName evidence="1">Uncharacterized protein</fullName>
    </submittedName>
</protein>
<evidence type="ECO:0000313" key="2">
    <source>
        <dbReference type="Proteomes" id="UP000621492"/>
    </source>
</evidence>
<dbReference type="Proteomes" id="UP000621492">
    <property type="component" value="Unassembled WGS sequence"/>
</dbReference>
<keyword evidence="2" id="KW-1185">Reference proteome</keyword>
<evidence type="ECO:0000313" key="1">
    <source>
        <dbReference type="EMBL" id="GGB32362.1"/>
    </source>
</evidence>
<reference evidence="1" key="1">
    <citation type="journal article" date="2014" name="Int. J. Syst. Evol. Microbiol.">
        <title>Complete genome sequence of Corynebacterium casei LMG S-19264T (=DSM 44701T), isolated from a smear-ripened cheese.</title>
        <authorList>
            <consortium name="US DOE Joint Genome Institute (JGI-PGF)"/>
            <person name="Walter F."/>
            <person name="Albersmeier A."/>
            <person name="Kalinowski J."/>
            <person name="Ruckert C."/>
        </authorList>
    </citation>
    <scope>NUCLEOTIDE SEQUENCE</scope>
    <source>
        <strain evidence="1">CGMCC 1.15454</strain>
    </source>
</reference>